<dbReference type="PROSITE" id="PS50043">
    <property type="entry name" value="HTH_LUXR_2"/>
    <property type="match status" value="1"/>
</dbReference>
<evidence type="ECO:0000256" key="4">
    <source>
        <dbReference type="PROSITE-ProRule" id="PRU00169"/>
    </source>
</evidence>
<dbReference type="Pfam" id="PF00072">
    <property type="entry name" value="Response_reg"/>
    <property type="match status" value="1"/>
</dbReference>
<comment type="caution">
    <text evidence="4">Lacks conserved residue(s) required for the propagation of feature annotation.</text>
</comment>
<evidence type="ECO:0000256" key="2">
    <source>
        <dbReference type="ARBA" id="ARBA00023125"/>
    </source>
</evidence>
<dbReference type="SUPFAM" id="SSF46894">
    <property type="entry name" value="C-terminal effector domain of the bipartite response regulators"/>
    <property type="match status" value="1"/>
</dbReference>
<evidence type="ECO:0000259" key="6">
    <source>
        <dbReference type="PROSITE" id="PS50110"/>
    </source>
</evidence>
<dbReference type="Gene3D" id="3.40.50.2300">
    <property type="match status" value="1"/>
</dbReference>
<dbReference type="CDD" id="cd06170">
    <property type="entry name" value="LuxR_C_like"/>
    <property type="match status" value="1"/>
</dbReference>
<name>A0AAW6U549_9BACT</name>
<dbReference type="EMBL" id="JASCXX010000028">
    <property type="protein sequence ID" value="MDI6451068.1"/>
    <property type="molecule type" value="Genomic_DNA"/>
</dbReference>
<dbReference type="InterPro" id="IPR001789">
    <property type="entry name" value="Sig_transdc_resp-reg_receiver"/>
</dbReference>
<dbReference type="SMART" id="SM00421">
    <property type="entry name" value="HTH_LUXR"/>
    <property type="match status" value="1"/>
</dbReference>
<dbReference type="InterPro" id="IPR011006">
    <property type="entry name" value="CheY-like_superfamily"/>
</dbReference>
<sequence length="210" mass="22572">MIDLKERIRGRADPGVDHGGSRIFYANGDLKSTDVVQDALSRVDASVTCFANCGECLASIRHGGCRLLVTNVPEPADEGIELLTRVKSAAPWVPVIMLVEPGRIDTAVRAMKAGATDCIERPPQADHLLSAVRGALHNSIDGLPAKPLTDVEQSVLQLILEGMTNGQIATALHRSRRTVEVHRADIMRKLGARHIVDLVRNAALAGLVRA</sequence>
<dbReference type="PANTHER" id="PTHR44688">
    <property type="entry name" value="DNA-BINDING TRANSCRIPTIONAL ACTIVATOR DEVR_DOSR"/>
    <property type="match status" value="1"/>
</dbReference>
<dbReference type="InterPro" id="IPR036388">
    <property type="entry name" value="WH-like_DNA-bd_sf"/>
</dbReference>
<evidence type="ECO:0000313" key="7">
    <source>
        <dbReference type="EMBL" id="MDI6451068.1"/>
    </source>
</evidence>
<dbReference type="GO" id="GO:0003677">
    <property type="term" value="F:DNA binding"/>
    <property type="evidence" value="ECO:0007669"/>
    <property type="project" value="UniProtKB-KW"/>
</dbReference>
<protein>
    <submittedName>
        <fullName evidence="7">LuxR C-terminal-related transcriptional regulator</fullName>
    </submittedName>
</protein>
<dbReference type="SMART" id="SM00448">
    <property type="entry name" value="REC"/>
    <property type="match status" value="1"/>
</dbReference>
<dbReference type="Gene3D" id="1.10.10.10">
    <property type="entry name" value="Winged helix-like DNA-binding domain superfamily/Winged helix DNA-binding domain"/>
    <property type="match status" value="1"/>
</dbReference>
<dbReference type="GO" id="GO:0000160">
    <property type="term" value="P:phosphorelay signal transduction system"/>
    <property type="evidence" value="ECO:0007669"/>
    <property type="project" value="InterPro"/>
</dbReference>
<accession>A0AAW6U549</accession>
<gene>
    <name evidence="7" type="ORF">QJ522_18550</name>
</gene>
<evidence type="ECO:0000313" key="8">
    <source>
        <dbReference type="Proteomes" id="UP001431776"/>
    </source>
</evidence>
<evidence type="ECO:0000256" key="3">
    <source>
        <dbReference type="ARBA" id="ARBA00023163"/>
    </source>
</evidence>
<keyword evidence="3" id="KW-0804">Transcription</keyword>
<dbReference type="PROSITE" id="PS50110">
    <property type="entry name" value="RESPONSE_REGULATORY"/>
    <property type="match status" value="1"/>
</dbReference>
<proteinExistence type="predicted"/>
<dbReference type="Pfam" id="PF00196">
    <property type="entry name" value="GerE"/>
    <property type="match status" value="1"/>
</dbReference>
<keyword evidence="2" id="KW-0238">DNA-binding</keyword>
<comment type="caution">
    <text evidence="7">The sequence shown here is derived from an EMBL/GenBank/DDBJ whole genome shotgun (WGS) entry which is preliminary data.</text>
</comment>
<feature type="domain" description="Response regulatory" evidence="6">
    <location>
        <begin position="22"/>
        <end position="136"/>
    </location>
</feature>
<organism evidence="7 8">
    <name type="scientific">Anaerobaca lacustris</name>
    <dbReference type="NCBI Taxonomy" id="3044600"/>
    <lineage>
        <taxon>Bacteria</taxon>
        <taxon>Pseudomonadati</taxon>
        <taxon>Planctomycetota</taxon>
        <taxon>Phycisphaerae</taxon>
        <taxon>Sedimentisphaerales</taxon>
        <taxon>Anaerobacaceae</taxon>
        <taxon>Anaerobaca</taxon>
    </lineage>
</organism>
<evidence type="ECO:0000259" key="5">
    <source>
        <dbReference type="PROSITE" id="PS50043"/>
    </source>
</evidence>
<feature type="domain" description="HTH luxR-type" evidence="5">
    <location>
        <begin position="141"/>
        <end position="206"/>
    </location>
</feature>
<evidence type="ECO:0000256" key="1">
    <source>
        <dbReference type="ARBA" id="ARBA00023015"/>
    </source>
</evidence>
<keyword evidence="1" id="KW-0805">Transcription regulation</keyword>
<dbReference type="GO" id="GO:0006355">
    <property type="term" value="P:regulation of DNA-templated transcription"/>
    <property type="evidence" value="ECO:0007669"/>
    <property type="project" value="InterPro"/>
</dbReference>
<dbReference type="SUPFAM" id="SSF52172">
    <property type="entry name" value="CheY-like"/>
    <property type="match status" value="1"/>
</dbReference>
<reference evidence="7" key="1">
    <citation type="submission" date="2023-05" db="EMBL/GenBank/DDBJ databases">
        <title>Anaerotaeda fermentans gen. nov., sp. nov., a novel anaerobic planctomycete of the new family within the order Sedimentisphaerales isolated from Taman Peninsula, Russia.</title>
        <authorList>
            <person name="Khomyakova M.A."/>
            <person name="Merkel A.Y."/>
            <person name="Slobodkin A.I."/>
        </authorList>
    </citation>
    <scope>NUCLEOTIDE SEQUENCE</scope>
    <source>
        <strain evidence="7">M17dextr</strain>
    </source>
</reference>
<dbReference type="InterPro" id="IPR016032">
    <property type="entry name" value="Sig_transdc_resp-reg_C-effctor"/>
</dbReference>
<dbReference type="PANTHER" id="PTHR44688:SF16">
    <property type="entry name" value="DNA-BINDING TRANSCRIPTIONAL ACTIVATOR DEVR_DOSR"/>
    <property type="match status" value="1"/>
</dbReference>
<dbReference type="AlphaFoldDB" id="A0AAW6U549"/>
<dbReference type="RefSeq" id="WP_349246477.1">
    <property type="nucleotide sequence ID" value="NZ_JASCXX010000028.1"/>
</dbReference>
<dbReference type="PRINTS" id="PR00038">
    <property type="entry name" value="HTHLUXR"/>
</dbReference>
<dbReference type="InterPro" id="IPR000792">
    <property type="entry name" value="Tscrpt_reg_LuxR_C"/>
</dbReference>
<keyword evidence="8" id="KW-1185">Reference proteome</keyword>
<dbReference type="Proteomes" id="UP001431776">
    <property type="component" value="Unassembled WGS sequence"/>
</dbReference>